<organism evidence="7 8">
    <name type="scientific">Hypothenemus hampei</name>
    <name type="common">Coffee berry borer</name>
    <dbReference type="NCBI Taxonomy" id="57062"/>
    <lineage>
        <taxon>Eukaryota</taxon>
        <taxon>Metazoa</taxon>
        <taxon>Ecdysozoa</taxon>
        <taxon>Arthropoda</taxon>
        <taxon>Hexapoda</taxon>
        <taxon>Insecta</taxon>
        <taxon>Pterygota</taxon>
        <taxon>Neoptera</taxon>
        <taxon>Endopterygota</taxon>
        <taxon>Coleoptera</taxon>
        <taxon>Polyphaga</taxon>
        <taxon>Cucujiformia</taxon>
        <taxon>Curculionidae</taxon>
        <taxon>Scolytinae</taxon>
        <taxon>Hypothenemus</taxon>
    </lineage>
</organism>
<dbReference type="AlphaFoldDB" id="A0ABD1EMY0"/>
<evidence type="ECO:0000313" key="8">
    <source>
        <dbReference type="Proteomes" id="UP001566132"/>
    </source>
</evidence>
<dbReference type="PROSITE" id="PS50865">
    <property type="entry name" value="ZF_MYND_2"/>
    <property type="match status" value="1"/>
</dbReference>
<evidence type="ECO:0000259" key="6">
    <source>
        <dbReference type="PROSITE" id="PS50865"/>
    </source>
</evidence>
<dbReference type="SUPFAM" id="SSF144232">
    <property type="entry name" value="HIT/MYND zinc finger-like"/>
    <property type="match status" value="1"/>
</dbReference>
<feature type="domain" description="MYND-type" evidence="6">
    <location>
        <begin position="7"/>
        <end position="43"/>
    </location>
</feature>
<feature type="domain" description="SET" evidence="5">
    <location>
        <begin position="44"/>
        <end position="278"/>
    </location>
</feature>
<keyword evidence="3" id="KW-0862">Zinc</keyword>
<dbReference type="InterPro" id="IPR001214">
    <property type="entry name" value="SET_dom"/>
</dbReference>
<dbReference type="GO" id="GO:0008757">
    <property type="term" value="F:S-adenosylmethionine-dependent methyltransferase activity"/>
    <property type="evidence" value="ECO:0007669"/>
    <property type="project" value="UniProtKB-ARBA"/>
</dbReference>
<dbReference type="GO" id="GO:0008270">
    <property type="term" value="F:zinc ion binding"/>
    <property type="evidence" value="ECO:0007669"/>
    <property type="project" value="UniProtKB-KW"/>
</dbReference>
<keyword evidence="8" id="KW-1185">Reference proteome</keyword>
<comment type="caution">
    <text evidence="7">The sequence shown here is derived from an EMBL/GenBank/DDBJ whole genome shotgun (WGS) entry which is preliminary data.</text>
</comment>
<dbReference type="SUPFAM" id="SSF82199">
    <property type="entry name" value="SET domain"/>
    <property type="match status" value="1"/>
</dbReference>
<dbReference type="Gene3D" id="2.170.270.10">
    <property type="entry name" value="SET domain"/>
    <property type="match status" value="1"/>
</dbReference>
<dbReference type="PROSITE" id="PS01360">
    <property type="entry name" value="ZF_MYND_1"/>
    <property type="match status" value="1"/>
</dbReference>
<dbReference type="PANTHER" id="PTHR46455">
    <property type="entry name" value="SET AND MYND DOMAIN CONTAINING, ARTHROPOD-SPECIFIC, MEMBER 4, ISOFORM A"/>
    <property type="match status" value="1"/>
</dbReference>
<dbReference type="CDD" id="cd20071">
    <property type="entry name" value="SET_SMYD"/>
    <property type="match status" value="1"/>
</dbReference>
<sequence>MSGLKVCAFCQNLAFQKCSGCQVVYYCTREHQKSDWKKHKKNCNPFKICDEVLEPYLVATRDIKPGEIIIQEPPLLIGPSQVTVPICLGCNKAIDVEKFKPCSKCGWPVCDSTCEKSPNHIPDCQYTVSKGSKVTISTFGSIHPYYQCITVLRCLYQKQFLPDIWNKINVLQSRCSERKSTSEYEKDRISIAQFILRFFKLKHIFNEEEVLRICGIVKVNAHEVPLTTPPYLALYETSSTLTHSCSPNCNKTFTKNGSLIIKAGTHIKKGEQLFLCYTDPLWGTMDRRRHLYETKFFWCSCKRCSDSTEFFTYFNAVRCQSSDCSGYLLPPTFLEQSINRKLPNWICNKCSCVNSSNHVQEILDRIGLDFKELPEKDIAAAINFLTIYEKYLHNNHYYLTKVKYTLSQLIGHEHETNLPQISDENLARKAKFCQNIVNLLNILAPGESRKKGLILFELHATVAELGRRNADPHQLVVIIQEAKKILIEASEALKHESECFPEGQIYIQALKNLKEMEVVLITLHQKIGDACL</sequence>
<dbReference type="Proteomes" id="UP001566132">
    <property type="component" value="Unassembled WGS sequence"/>
</dbReference>
<dbReference type="PROSITE" id="PS50280">
    <property type="entry name" value="SET"/>
    <property type="match status" value="1"/>
</dbReference>
<keyword evidence="2 4" id="KW-0863">Zinc-finger</keyword>
<proteinExistence type="predicted"/>
<evidence type="ECO:0000259" key="5">
    <source>
        <dbReference type="PROSITE" id="PS50280"/>
    </source>
</evidence>
<gene>
    <name evidence="7" type="ORF">ABEB36_008743</name>
</gene>
<evidence type="ECO:0000256" key="1">
    <source>
        <dbReference type="ARBA" id="ARBA00022723"/>
    </source>
</evidence>
<dbReference type="Gene3D" id="6.10.140.2220">
    <property type="match status" value="2"/>
</dbReference>
<evidence type="ECO:0000256" key="3">
    <source>
        <dbReference type="ARBA" id="ARBA00022833"/>
    </source>
</evidence>
<dbReference type="Pfam" id="PF01753">
    <property type="entry name" value="zf-MYND"/>
    <property type="match status" value="1"/>
</dbReference>
<dbReference type="EMBL" id="JBDJPC010000006">
    <property type="protein sequence ID" value="KAL1497860.1"/>
    <property type="molecule type" value="Genomic_DNA"/>
</dbReference>
<dbReference type="InterPro" id="IPR053010">
    <property type="entry name" value="SET_SmydA-8"/>
</dbReference>
<dbReference type="Pfam" id="PF00856">
    <property type="entry name" value="SET"/>
    <property type="match status" value="1"/>
</dbReference>
<evidence type="ECO:0000313" key="7">
    <source>
        <dbReference type="EMBL" id="KAL1497860.1"/>
    </source>
</evidence>
<dbReference type="InterPro" id="IPR002893">
    <property type="entry name" value="Znf_MYND"/>
</dbReference>
<evidence type="ECO:0000256" key="4">
    <source>
        <dbReference type="PROSITE-ProRule" id="PRU00134"/>
    </source>
</evidence>
<protein>
    <recommendedName>
        <fullName evidence="9">Protein msta</fullName>
    </recommendedName>
</protein>
<evidence type="ECO:0008006" key="9">
    <source>
        <dbReference type="Google" id="ProtNLM"/>
    </source>
</evidence>
<dbReference type="InterPro" id="IPR046341">
    <property type="entry name" value="SET_dom_sf"/>
</dbReference>
<dbReference type="GO" id="GO:0008170">
    <property type="term" value="F:N-methyltransferase activity"/>
    <property type="evidence" value="ECO:0007669"/>
    <property type="project" value="UniProtKB-ARBA"/>
</dbReference>
<dbReference type="Gene3D" id="1.10.220.160">
    <property type="match status" value="1"/>
</dbReference>
<keyword evidence="1" id="KW-0479">Metal-binding</keyword>
<evidence type="ECO:0000256" key="2">
    <source>
        <dbReference type="ARBA" id="ARBA00022771"/>
    </source>
</evidence>
<accession>A0ABD1EMY0</accession>
<reference evidence="7 8" key="1">
    <citation type="submission" date="2024-05" db="EMBL/GenBank/DDBJ databases">
        <title>Genetic variation in Jamaican populations of the coffee berry borer (Hypothenemus hampei).</title>
        <authorList>
            <person name="Errbii M."/>
            <person name="Myrie A."/>
        </authorList>
    </citation>
    <scope>NUCLEOTIDE SEQUENCE [LARGE SCALE GENOMIC DNA]</scope>
    <source>
        <strain evidence="7">JA-Hopewell-2020-01-JO</strain>
        <tissue evidence="7">Whole body</tissue>
    </source>
</reference>
<dbReference type="GO" id="GO:0008276">
    <property type="term" value="F:protein methyltransferase activity"/>
    <property type="evidence" value="ECO:0007669"/>
    <property type="project" value="UniProtKB-ARBA"/>
</dbReference>
<name>A0ABD1EMY0_HYPHA</name>
<dbReference type="PANTHER" id="PTHR46455:SF4">
    <property type="entry name" value="GH11294P"/>
    <property type="match status" value="1"/>
</dbReference>